<reference evidence="2" key="1">
    <citation type="submission" date="2011-11" db="EMBL/GenBank/DDBJ databases">
        <title>Escape from toxin-antitoxin mediated abortive infection can occur by recombination within a generalized transducing phage of Pectobacterium atrosepticum.</title>
        <authorList>
            <person name="Blower T.R."/>
            <person name="Evans T.J."/>
            <person name="Przybilski R."/>
            <person name="Fineran P.C."/>
            <person name="Salmond G.P.C."/>
        </authorList>
    </citation>
    <scope>NUCLEOTIDE SEQUENCE [LARGE SCALE GENOMIC DNA]</scope>
</reference>
<gene>
    <name evidence="1" type="ORF">phiTE_142</name>
</gene>
<evidence type="ECO:0000313" key="2">
    <source>
        <dbReference type="Proteomes" id="UP000010999"/>
    </source>
</evidence>
<proteinExistence type="predicted"/>
<sequence length="158" mass="18351">MDKGIFATVEHRKLMELKNCGAVDAGRLEDLAELLFLNMKEEIIALRKQNVKTGFWYKLFNLSMPIDQEVNLMFSKRQEIVDHLSDIEVPSELCPVTSEAKDRLLFIDRAARYAVEAQKILGMFKRHHEVIVDSDRSQVIEWILQNHIRVRTELNKGA</sequence>
<dbReference type="OrthoDB" id="13628at10239"/>
<dbReference type="Proteomes" id="UP000010999">
    <property type="component" value="Segment"/>
</dbReference>
<dbReference type="EMBL" id="JQ015307">
    <property type="protein sequence ID" value="AEZ66308.1"/>
    <property type="molecule type" value="Genomic_DNA"/>
</dbReference>
<organism evidence="1 2">
    <name type="scientific">Pectobacterium phage phiTE</name>
    <dbReference type="NCBI Taxonomy" id="1116482"/>
    <lineage>
        <taxon>Viruses</taxon>
        <taxon>Duplodnaviria</taxon>
        <taxon>Heunggongvirae</taxon>
        <taxon>Uroviricota</taxon>
        <taxon>Caudoviricetes</taxon>
        <taxon>Vequintavirinae</taxon>
        <taxon>Certrevirus</taxon>
        <taxon>Certrevirus phiTE</taxon>
    </lineage>
</organism>
<accession>K9L4B8</accession>
<name>K9L4B8_9CAUD</name>
<reference evidence="1 2" key="2">
    <citation type="journal article" date="2012" name="PLoS Genet.">
        <title>Viral evasion of a bacterial suicide system by RNA-based molecular mimicry enables infectious altruism.</title>
        <authorList>
            <person name="Blower T.R."/>
            <person name="Evans T.J."/>
            <person name="Przybilski R."/>
            <person name="Fineran P.C."/>
            <person name="Salmond G.P."/>
        </authorList>
    </citation>
    <scope>NUCLEOTIDE SEQUENCE [LARGE SCALE GENOMIC DNA]</scope>
</reference>
<dbReference type="GeneID" id="14515337"/>
<dbReference type="RefSeq" id="YP_007392604.1">
    <property type="nucleotide sequence ID" value="NC_020201.1"/>
</dbReference>
<protein>
    <submittedName>
        <fullName evidence="1">Uncharacterized protein</fullName>
    </submittedName>
</protein>
<dbReference type="KEGG" id="vg:14515337"/>
<keyword evidence="2" id="KW-1185">Reference proteome</keyword>
<evidence type="ECO:0000313" key="1">
    <source>
        <dbReference type="EMBL" id="AEZ66308.1"/>
    </source>
</evidence>